<evidence type="ECO:0000256" key="5">
    <source>
        <dbReference type="ARBA" id="ARBA00022801"/>
    </source>
</evidence>
<feature type="binding site" evidence="10">
    <location>
        <position position="135"/>
    </location>
    <ligand>
        <name>Mg(2+)</name>
        <dbReference type="ChEBI" id="CHEBI:18420"/>
        <label>1</label>
        <note>catalytic</note>
    </ligand>
</feature>
<evidence type="ECO:0000256" key="1">
    <source>
        <dbReference type="ARBA" id="ARBA00001946"/>
    </source>
</evidence>
<evidence type="ECO:0000313" key="12">
    <source>
        <dbReference type="EMBL" id="ODQ67045.1"/>
    </source>
</evidence>
<name>A0A1E3PNN5_9ASCO</name>
<evidence type="ECO:0000256" key="3">
    <source>
        <dbReference type="ARBA" id="ARBA00012633"/>
    </source>
</evidence>
<dbReference type="GO" id="GO:0052829">
    <property type="term" value="F:inositol-1,3,4-trisphosphate 1-phosphatase activity"/>
    <property type="evidence" value="ECO:0007669"/>
    <property type="project" value="EnsemblFungi"/>
</dbReference>
<dbReference type="Gene3D" id="3.40.190.80">
    <property type="match status" value="1"/>
</dbReference>
<evidence type="ECO:0000256" key="8">
    <source>
        <dbReference type="ARBA" id="ARBA00044479"/>
    </source>
</evidence>
<accession>A0A1E3PNN5</accession>
<dbReference type="EMBL" id="KV454407">
    <property type="protein sequence ID" value="ODQ67045.1"/>
    <property type="molecule type" value="Genomic_DNA"/>
</dbReference>
<keyword evidence="4 10" id="KW-0479">Metal-binding</keyword>
<keyword evidence="13" id="KW-1185">Reference proteome</keyword>
<comment type="cofactor">
    <cofactor evidence="1 10 11">
        <name>Mg(2+)</name>
        <dbReference type="ChEBI" id="CHEBI:18420"/>
    </cofactor>
</comment>
<dbReference type="PROSITE" id="PS00630">
    <property type="entry name" value="IMP_2"/>
    <property type="match status" value="1"/>
</dbReference>
<dbReference type="InterPro" id="IPR006239">
    <property type="entry name" value="DPNP"/>
</dbReference>
<protein>
    <recommendedName>
        <fullName evidence="3 11">3'(2'),5'-bisphosphate nucleotidase</fullName>
        <ecNumber evidence="3 11">3.1.3.7</ecNumber>
    </recommendedName>
</protein>
<comment type="catalytic activity">
    <reaction evidence="9">
        <text>3'-phosphoadenylyl sulfate + H2O = adenosine 5'-phosphosulfate + phosphate</text>
        <dbReference type="Rhea" id="RHEA:77639"/>
        <dbReference type="ChEBI" id="CHEBI:15377"/>
        <dbReference type="ChEBI" id="CHEBI:43474"/>
        <dbReference type="ChEBI" id="CHEBI:58243"/>
        <dbReference type="ChEBI" id="CHEBI:58339"/>
        <dbReference type="EC" id="3.1.3.7"/>
    </reaction>
    <physiologicalReaction direction="left-to-right" evidence="9">
        <dbReference type="Rhea" id="RHEA:77640"/>
    </physiologicalReaction>
</comment>
<dbReference type="Pfam" id="PF00459">
    <property type="entry name" value="Inositol_P"/>
    <property type="match status" value="1"/>
</dbReference>
<comment type="catalytic activity">
    <reaction evidence="8">
        <text>adenosine 3',5'-bisphosphate + H2O = AMP + phosphate</text>
        <dbReference type="Rhea" id="RHEA:10040"/>
        <dbReference type="ChEBI" id="CHEBI:15377"/>
        <dbReference type="ChEBI" id="CHEBI:43474"/>
        <dbReference type="ChEBI" id="CHEBI:58343"/>
        <dbReference type="ChEBI" id="CHEBI:456215"/>
        <dbReference type="EC" id="3.1.3.7"/>
    </reaction>
    <physiologicalReaction direction="left-to-right" evidence="8">
        <dbReference type="Rhea" id="RHEA:10041"/>
    </physiologicalReaction>
</comment>
<dbReference type="GO" id="GO:0004441">
    <property type="term" value="F:inositol-1,4-bisphosphate 1-phosphatase activity"/>
    <property type="evidence" value="ECO:0007669"/>
    <property type="project" value="EnsemblFungi"/>
</dbReference>
<dbReference type="InterPro" id="IPR020550">
    <property type="entry name" value="Inositol_monophosphatase_CS"/>
</dbReference>
<evidence type="ECO:0000256" key="6">
    <source>
        <dbReference type="ARBA" id="ARBA00022842"/>
    </source>
</evidence>
<feature type="binding site" evidence="10">
    <location>
        <position position="279"/>
    </location>
    <ligand>
        <name>Mg(2+)</name>
        <dbReference type="ChEBI" id="CHEBI:18420"/>
        <label>1</label>
        <note>catalytic</note>
    </ligand>
</feature>
<evidence type="ECO:0000256" key="11">
    <source>
        <dbReference type="RuleBase" id="RU368076"/>
    </source>
</evidence>
<dbReference type="FunFam" id="3.40.190.80:FF:000003">
    <property type="entry name" value="PAP-specific phosphatase HAL2-like"/>
    <property type="match status" value="1"/>
</dbReference>
<dbReference type="AlphaFoldDB" id="A0A1E3PNN5"/>
<dbReference type="PROSITE" id="PS00629">
    <property type="entry name" value="IMP_1"/>
    <property type="match status" value="1"/>
</dbReference>
<evidence type="ECO:0000256" key="9">
    <source>
        <dbReference type="ARBA" id="ARBA00044484"/>
    </source>
</evidence>
<evidence type="ECO:0000313" key="13">
    <source>
        <dbReference type="Proteomes" id="UP000095009"/>
    </source>
</evidence>
<evidence type="ECO:0000256" key="2">
    <source>
        <dbReference type="ARBA" id="ARBA00009759"/>
    </source>
</evidence>
<keyword evidence="6 10" id="KW-0460">Magnesium</keyword>
<dbReference type="InterPro" id="IPR000760">
    <property type="entry name" value="Inositol_monophosphatase-like"/>
</dbReference>
<dbReference type="OrthoDB" id="411145at2759"/>
<dbReference type="InterPro" id="IPR020583">
    <property type="entry name" value="Inositol_monoP_metal-BS"/>
</dbReference>
<sequence>MAYAAERKVAELAVQRACRLAVAVADSNKNSTITKDDSSPVTVADFGCQATIIAAIKNCFSEDPVVGEEDSDALRSKDSLRERVWSLVQDAVNSGSGETETIGELTTSEAMLDAIDAGNYEGGNKGRMWALDPIDGTKGFIRHGQYAVCLALLVDSEVVVGVIGCPNLPVDPSNPEGETGVIFSAVKGQGAFQRALSSDVATPISFSDVQSTEDAVFCESVESGHSAHGTQSKIAELLNISKPSVRMDSQAKYCSIARGDGDIYLRLPVSDTYQEKIWDHASGNLLVSEAGGKVTDMFGNDLNFGVGRTLKNNKGVIAASNLLHQKVIDAVKQITSQN</sequence>
<dbReference type="EC" id="3.1.3.7" evidence="3 11"/>
<evidence type="ECO:0000256" key="4">
    <source>
        <dbReference type="ARBA" id="ARBA00022723"/>
    </source>
</evidence>
<comment type="function">
    <text evidence="11">Converts adenosine 3'-phosphate 5'-phosphosulfate (PAPS) to adenosine 5'-phosphosulfate (APS) and 3'(2')-phosphoadenosine 5'-phosphate (PAP) to AMP.</text>
</comment>
<feature type="binding site" evidence="10">
    <location>
        <position position="68"/>
    </location>
    <ligand>
        <name>Mg(2+)</name>
        <dbReference type="ChEBI" id="CHEBI:18420"/>
        <label>1</label>
        <note>catalytic</note>
    </ligand>
</feature>
<dbReference type="SUPFAM" id="SSF56655">
    <property type="entry name" value="Carbohydrate phosphatase"/>
    <property type="match status" value="1"/>
</dbReference>
<feature type="binding site" evidence="10">
    <location>
        <position position="134"/>
    </location>
    <ligand>
        <name>Mg(2+)</name>
        <dbReference type="ChEBI" id="CHEBI:18420"/>
        <label>1</label>
        <note>catalytic</note>
    </ligand>
</feature>
<dbReference type="GO" id="GO:0008441">
    <property type="term" value="F:3'(2'),5'-bisphosphate nucleotidase activity"/>
    <property type="evidence" value="ECO:0007669"/>
    <property type="project" value="UniProtKB-UniRule"/>
</dbReference>
<comment type="similarity">
    <text evidence="2 11">Belongs to the inositol monophosphatase superfamily.</text>
</comment>
<organism evidence="12 13">
    <name type="scientific">Nadsonia fulvescens var. elongata DSM 6958</name>
    <dbReference type="NCBI Taxonomy" id="857566"/>
    <lineage>
        <taxon>Eukaryota</taxon>
        <taxon>Fungi</taxon>
        <taxon>Dikarya</taxon>
        <taxon>Ascomycota</taxon>
        <taxon>Saccharomycotina</taxon>
        <taxon>Dipodascomycetes</taxon>
        <taxon>Dipodascales</taxon>
        <taxon>Dipodascales incertae sedis</taxon>
        <taxon>Nadsonia</taxon>
    </lineage>
</organism>
<proteinExistence type="inferred from homology"/>
<dbReference type="NCBIfam" id="TIGR01330">
    <property type="entry name" value="bisphos_HAL2"/>
    <property type="match status" value="1"/>
</dbReference>
<reference evidence="12 13" key="1">
    <citation type="journal article" date="2016" name="Proc. Natl. Acad. Sci. U.S.A.">
        <title>Comparative genomics of biotechnologically important yeasts.</title>
        <authorList>
            <person name="Riley R."/>
            <person name="Haridas S."/>
            <person name="Wolfe K.H."/>
            <person name="Lopes M.R."/>
            <person name="Hittinger C.T."/>
            <person name="Goeker M."/>
            <person name="Salamov A.A."/>
            <person name="Wisecaver J.H."/>
            <person name="Long T.M."/>
            <person name="Calvey C.H."/>
            <person name="Aerts A.L."/>
            <person name="Barry K.W."/>
            <person name="Choi C."/>
            <person name="Clum A."/>
            <person name="Coughlan A.Y."/>
            <person name="Deshpande S."/>
            <person name="Douglass A.P."/>
            <person name="Hanson S.J."/>
            <person name="Klenk H.-P."/>
            <person name="LaButti K.M."/>
            <person name="Lapidus A."/>
            <person name="Lindquist E.A."/>
            <person name="Lipzen A.M."/>
            <person name="Meier-Kolthoff J.P."/>
            <person name="Ohm R.A."/>
            <person name="Otillar R.P."/>
            <person name="Pangilinan J.L."/>
            <person name="Peng Y."/>
            <person name="Rokas A."/>
            <person name="Rosa C.A."/>
            <person name="Scheuner C."/>
            <person name="Sibirny A.A."/>
            <person name="Slot J.C."/>
            <person name="Stielow J.B."/>
            <person name="Sun H."/>
            <person name="Kurtzman C.P."/>
            <person name="Blackwell M."/>
            <person name="Grigoriev I.V."/>
            <person name="Jeffries T.W."/>
        </authorList>
    </citation>
    <scope>NUCLEOTIDE SEQUENCE [LARGE SCALE GENOMIC DNA]</scope>
    <source>
        <strain evidence="12 13">DSM 6958</strain>
    </source>
</reference>
<dbReference type="PANTHER" id="PTHR43200">
    <property type="entry name" value="PHOSPHATASE"/>
    <property type="match status" value="1"/>
</dbReference>
<dbReference type="STRING" id="857566.A0A1E3PNN5"/>
<dbReference type="PANTHER" id="PTHR43200:SF6">
    <property type="entry name" value="3'(2'),5'-BISPHOSPHATE NUCLEOTIDASE"/>
    <property type="match status" value="1"/>
</dbReference>
<dbReference type="CDD" id="cd01517">
    <property type="entry name" value="PAP_phosphatase"/>
    <property type="match status" value="1"/>
</dbReference>
<keyword evidence="5 11" id="KW-0378">Hydrolase</keyword>
<evidence type="ECO:0000256" key="7">
    <source>
        <dbReference type="ARBA" id="ARBA00044466"/>
    </source>
</evidence>
<dbReference type="Gene3D" id="3.30.540.10">
    <property type="entry name" value="Fructose-1,6-Bisphosphatase, subunit A, domain 1"/>
    <property type="match status" value="1"/>
</dbReference>
<dbReference type="GO" id="GO:0043647">
    <property type="term" value="P:inositol phosphate metabolic process"/>
    <property type="evidence" value="ECO:0007669"/>
    <property type="project" value="UniProtKB-UniRule"/>
</dbReference>
<dbReference type="GO" id="GO:0046854">
    <property type="term" value="P:phosphatidylinositol phosphate biosynthetic process"/>
    <property type="evidence" value="ECO:0007669"/>
    <property type="project" value="InterPro"/>
</dbReference>
<gene>
    <name evidence="12" type="ORF">NADFUDRAFT_49492</name>
</gene>
<dbReference type="GO" id="GO:0046872">
    <property type="term" value="F:metal ion binding"/>
    <property type="evidence" value="ECO:0007669"/>
    <property type="project" value="UniProtKB-UniRule"/>
</dbReference>
<comment type="catalytic activity">
    <reaction evidence="7">
        <text>adenosine 2',5'-bisphosphate + H2O = AMP + phosphate</text>
        <dbReference type="Rhea" id="RHEA:77643"/>
        <dbReference type="ChEBI" id="CHEBI:15377"/>
        <dbReference type="ChEBI" id="CHEBI:43474"/>
        <dbReference type="ChEBI" id="CHEBI:194156"/>
        <dbReference type="ChEBI" id="CHEBI:456215"/>
        <dbReference type="EC" id="3.1.3.7"/>
    </reaction>
    <physiologicalReaction direction="left-to-right" evidence="7">
        <dbReference type="Rhea" id="RHEA:77644"/>
    </physiologicalReaction>
</comment>
<dbReference type="PRINTS" id="PR00377">
    <property type="entry name" value="IMPHPHTASES"/>
</dbReference>
<evidence type="ECO:0000256" key="10">
    <source>
        <dbReference type="PIRSR" id="PIRSR600760-2"/>
    </source>
</evidence>
<dbReference type="InterPro" id="IPR051090">
    <property type="entry name" value="Inositol_monoP_superfamily"/>
</dbReference>
<feature type="binding site" evidence="10">
    <location>
        <position position="132"/>
    </location>
    <ligand>
        <name>Mg(2+)</name>
        <dbReference type="ChEBI" id="CHEBI:18420"/>
        <label>1</label>
        <note>catalytic</note>
    </ligand>
</feature>
<dbReference type="Proteomes" id="UP000095009">
    <property type="component" value="Unassembled WGS sequence"/>
</dbReference>
<dbReference type="GO" id="GO:0000103">
    <property type="term" value="P:sulfate assimilation"/>
    <property type="evidence" value="ECO:0007669"/>
    <property type="project" value="EnsemblFungi"/>
</dbReference>